<evidence type="ECO:0000256" key="3">
    <source>
        <dbReference type="ARBA" id="ARBA00022475"/>
    </source>
</evidence>
<evidence type="ECO:0000256" key="6">
    <source>
        <dbReference type="ARBA" id="ARBA00022729"/>
    </source>
</evidence>
<dbReference type="PRINTS" id="PR00019">
    <property type="entry name" value="LEURICHRPT"/>
</dbReference>
<keyword evidence="9" id="KW-0472">Membrane</keyword>
<dbReference type="AlphaFoldDB" id="G7K7L2"/>
<evidence type="ECO:0000256" key="4">
    <source>
        <dbReference type="ARBA" id="ARBA00022614"/>
    </source>
</evidence>
<dbReference type="InterPro" id="IPR055414">
    <property type="entry name" value="LRR_R13L4/SHOC2-like"/>
</dbReference>
<keyword evidence="3" id="KW-1003">Cell membrane</keyword>
<dbReference type="GO" id="GO:0005886">
    <property type="term" value="C:plasma membrane"/>
    <property type="evidence" value="ECO:0007669"/>
    <property type="project" value="UniProtKB-SubCell"/>
</dbReference>
<dbReference type="Proteomes" id="UP000002051">
    <property type="component" value="Chromosome 5"/>
</dbReference>
<dbReference type="Gene3D" id="3.80.10.10">
    <property type="entry name" value="Ribonuclease Inhibitor"/>
    <property type="match status" value="2"/>
</dbReference>
<dbReference type="STRING" id="3880.G7K7L2"/>
<dbReference type="eggNOG" id="KOG0619">
    <property type="taxonomic scope" value="Eukaryota"/>
</dbReference>
<gene>
    <name evidence="14" type="ordered locus">MTR_5g085930</name>
</gene>
<reference evidence="15" key="3">
    <citation type="submission" date="2015-04" db="UniProtKB">
        <authorList>
            <consortium name="EnsemblPlants"/>
        </authorList>
    </citation>
    <scope>IDENTIFICATION</scope>
    <source>
        <strain evidence="15">cv. Jemalong A17</strain>
    </source>
</reference>
<evidence type="ECO:0000256" key="2">
    <source>
        <dbReference type="ARBA" id="ARBA00009592"/>
    </source>
</evidence>
<sequence length="489" mass="54556">MKMMSTVVSIKLVGAIFIVLQFAILLSNYSGAVAAAKNVSSVSGGCKENERHALLELKESMVLYNTSLLPTWDSKIDGCCAWEGITCSNQTDKINASLINLQHLKYLNLSFNQMSNNNFPELFGSLRNLRFLDLHASFDGGRIPNNLARLLHLQYLDISSSVQSLINLKISFVLQYLDLSSNDLEGTIPHLGNLSHLQYLDLSGNDLVGTIPHQLGSLSNLQELHLGSNQGLKVHDNNNHAGGEWLSNLTLLTHLDLSWVQNLDSSHVWLQMTGNLKKLEELKLSRSINEDISTILLKLSGCARNSLQDLSLTSNKINGKFPDLSIFPSLIEISLSNNLLSGKVPDGERFLPTKLESLRFGYNSLEGEIPKSFGKLCSLRSLDLSSNKLSEYISVILQNLSVGRAKYSLQDLNLDRNQIICTIPDMSPLSALENLVLSKNQLYVRKDNAKFFIPRSKFPNYLIQTHSKEFKILGNYLKVFEFPHSITFS</sequence>
<dbReference type="InterPro" id="IPR003591">
    <property type="entry name" value="Leu-rich_rpt_typical-subtyp"/>
</dbReference>
<keyword evidence="10" id="KW-0675">Receptor</keyword>
<dbReference type="EMBL" id="CM001221">
    <property type="protein sequence ID" value="AES99896.1"/>
    <property type="molecule type" value="Genomic_DNA"/>
</dbReference>
<reference evidence="14 16" key="2">
    <citation type="journal article" date="2014" name="BMC Genomics">
        <title>An improved genome release (version Mt4.0) for the model legume Medicago truncatula.</title>
        <authorList>
            <person name="Tang H."/>
            <person name="Krishnakumar V."/>
            <person name="Bidwell S."/>
            <person name="Rosen B."/>
            <person name="Chan A."/>
            <person name="Zhou S."/>
            <person name="Gentzbittel L."/>
            <person name="Childs K.L."/>
            <person name="Yandell M."/>
            <person name="Gundlach H."/>
            <person name="Mayer K.F."/>
            <person name="Schwartz D.C."/>
            <person name="Town C.D."/>
        </authorList>
    </citation>
    <scope>GENOME REANNOTATION</scope>
    <source>
        <strain evidence="15 16">cv. Jemalong A17</strain>
    </source>
</reference>
<dbReference type="Pfam" id="PF13516">
    <property type="entry name" value="LRR_6"/>
    <property type="match status" value="1"/>
</dbReference>
<dbReference type="PaxDb" id="3880-AES99896"/>
<comment type="similarity">
    <text evidence="2">Belongs to the RLP family.</text>
</comment>
<reference evidence="14 16" key="1">
    <citation type="journal article" date="2011" name="Nature">
        <title>The Medicago genome provides insight into the evolution of rhizobial symbioses.</title>
        <authorList>
            <person name="Young N.D."/>
            <person name="Debelle F."/>
            <person name="Oldroyd G.E."/>
            <person name="Geurts R."/>
            <person name="Cannon S.B."/>
            <person name="Udvardi M.K."/>
            <person name="Benedito V.A."/>
            <person name="Mayer K.F."/>
            <person name="Gouzy J."/>
            <person name="Schoof H."/>
            <person name="Van de Peer Y."/>
            <person name="Proost S."/>
            <person name="Cook D.R."/>
            <person name="Meyers B.C."/>
            <person name="Spannagl M."/>
            <person name="Cheung F."/>
            <person name="De Mita S."/>
            <person name="Krishnakumar V."/>
            <person name="Gundlach H."/>
            <person name="Zhou S."/>
            <person name="Mudge J."/>
            <person name="Bharti A.K."/>
            <person name="Murray J.D."/>
            <person name="Naoumkina M.A."/>
            <person name="Rosen B."/>
            <person name="Silverstein K.A."/>
            <person name="Tang H."/>
            <person name="Rombauts S."/>
            <person name="Zhao P.X."/>
            <person name="Zhou P."/>
            <person name="Barbe V."/>
            <person name="Bardou P."/>
            <person name="Bechner M."/>
            <person name="Bellec A."/>
            <person name="Berger A."/>
            <person name="Berges H."/>
            <person name="Bidwell S."/>
            <person name="Bisseling T."/>
            <person name="Choisne N."/>
            <person name="Couloux A."/>
            <person name="Denny R."/>
            <person name="Deshpande S."/>
            <person name="Dai X."/>
            <person name="Doyle J.J."/>
            <person name="Dudez A.M."/>
            <person name="Farmer A.D."/>
            <person name="Fouteau S."/>
            <person name="Franken C."/>
            <person name="Gibelin C."/>
            <person name="Gish J."/>
            <person name="Goldstein S."/>
            <person name="Gonzalez A.J."/>
            <person name="Green P.J."/>
            <person name="Hallab A."/>
            <person name="Hartog M."/>
            <person name="Hua A."/>
            <person name="Humphray S.J."/>
            <person name="Jeong D.H."/>
            <person name="Jing Y."/>
            <person name="Jocker A."/>
            <person name="Kenton S.M."/>
            <person name="Kim D.J."/>
            <person name="Klee K."/>
            <person name="Lai H."/>
            <person name="Lang C."/>
            <person name="Lin S."/>
            <person name="Macmil S.L."/>
            <person name="Magdelenat G."/>
            <person name="Matthews L."/>
            <person name="McCorrison J."/>
            <person name="Monaghan E.L."/>
            <person name="Mun J.H."/>
            <person name="Najar F.Z."/>
            <person name="Nicholson C."/>
            <person name="Noirot C."/>
            <person name="O'Bleness M."/>
            <person name="Paule C.R."/>
            <person name="Poulain J."/>
            <person name="Prion F."/>
            <person name="Qin B."/>
            <person name="Qu C."/>
            <person name="Retzel E.F."/>
            <person name="Riddle C."/>
            <person name="Sallet E."/>
            <person name="Samain S."/>
            <person name="Samson N."/>
            <person name="Sanders I."/>
            <person name="Saurat O."/>
            <person name="Scarpelli C."/>
            <person name="Schiex T."/>
            <person name="Segurens B."/>
            <person name="Severin A.J."/>
            <person name="Sherrier D.J."/>
            <person name="Shi R."/>
            <person name="Sims S."/>
            <person name="Singer S.R."/>
            <person name="Sinharoy S."/>
            <person name="Sterck L."/>
            <person name="Viollet A."/>
            <person name="Wang B.B."/>
            <person name="Wang K."/>
            <person name="Wang M."/>
            <person name="Wang X."/>
            <person name="Warfsmann J."/>
            <person name="Weissenbach J."/>
            <person name="White D.D."/>
            <person name="White J.D."/>
            <person name="Wiley G.B."/>
            <person name="Wincker P."/>
            <person name="Xing Y."/>
            <person name="Yang L."/>
            <person name="Yao Z."/>
            <person name="Ying F."/>
            <person name="Zhai J."/>
            <person name="Zhou L."/>
            <person name="Zuber A."/>
            <person name="Denarie J."/>
            <person name="Dixon R.A."/>
            <person name="May G.D."/>
            <person name="Schwartz D.C."/>
            <person name="Rogers J."/>
            <person name="Quetier F."/>
            <person name="Town C.D."/>
            <person name="Roe B.A."/>
        </authorList>
    </citation>
    <scope>NUCLEOTIDE SEQUENCE [LARGE SCALE GENOMIC DNA]</scope>
    <source>
        <strain evidence="14">A17</strain>
        <strain evidence="15 16">cv. Jemalong A17</strain>
    </source>
</reference>
<evidence type="ECO:0000256" key="10">
    <source>
        <dbReference type="ARBA" id="ARBA00023170"/>
    </source>
</evidence>
<keyword evidence="5" id="KW-0812">Transmembrane</keyword>
<keyword evidence="6" id="KW-0732">Signal</keyword>
<keyword evidence="4" id="KW-0433">Leucine-rich repeat</keyword>
<evidence type="ECO:0000256" key="5">
    <source>
        <dbReference type="ARBA" id="ARBA00022692"/>
    </source>
</evidence>
<evidence type="ECO:0000256" key="11">
    <source>
        <dbReference type="ARBA" id="ARBA00023180"/>
    </source>
</evidence>
<keyword evidence="7" id="KW-0677">Repeat</keyword>
<dbReference type="PANTHER" id="PTHR48063">
    <property type="entry name" value="LRR RECEPTOR-LIKE KINASE"/>
    <property type="match status" value="1"/>
</dbReference>
<keyword evidence="16" id="KW-1185">Reference proteome</keyword>
<feature type="domain" description="Leucine-rich repeat-containing N-terminal plant-type" evidence="12">
    <location>
        <begin position="49"/>
        <end position="88"/>
    </location>
</feature>
<evidence type="ECO:0000256" key="1">
    <source>
        <dbReference type="ARBA" id="ARBA00004251"/>
    </source>
</evidence>
<evidence type="ECO:0000256" key="7">
    <source>
        <dbReference type="ARBA" id="ARBA00022737"/>
    </source>
</evidence>
<keyword evidence="11" id="KW-0325">Glycoprotein</keyword>
<dbReference type="PROSITE" id="PS51450">
    <property type="entry name" value="LRR"/>
    <property type="match status" value="2"/>
</dbReference>
<dbReference type="InterPro" id="IPR032675">
    <property type="entry name" value="LRR_dom_sf"/>
</dbReference>
<evidence type="ECO:0000256" key="9">
    <source>
        <dbReference type="ARBA" id="ARBA00023136"/>
    </source>
</evidence>
<organism evidence="14 16">
    <name type="scientific">Medicago truncatula</name>
    <name type="common">Barrel medic</name>
    <name type="synonym">Medicago tribuloides</name>
    <dbReference type="NCBI Taxonomy" id="3880"/>
    <lineage>
        <taxon>Eukaryota</taxon>
        <taxon>Viridiplantae</taxon>
        <taxon>Streptophyta</taxon>
        <taxon>Embryophyta</taxon>
        <taxon>Tracheophyta</taxon>
        <taxon>Spermatophyta</taxon>
        <taxon>Magnoliopsida</taxon>
        <taxon>eudicotyledons</taxon>
        <taxon>Gunneridae</taxon>
        <taxon>Pentapetalae</taxon>
        <taxon>rosids</taxon>
        <taxon>fabids</taxon>
        <taxon>Fabales</taxon>
        <taxon>Fabaceae</taxon>
        <taxon>Papilionoideae</taxon>
        <taxon>50 kb inversion clade</taxon>
        <taxon>NPAAA clade</taxon>
        <taxon>Hologalegina</taxon>
        <taxon>IRL clade</taxon>
        <taxon>Trifolieae</taxon>
        <taxon>Medicago</taxon>
    </lineage>
</organism>
<evidence type="ECO:0000259" key="13">
    <source>
        <dbReference type="Pfam" id="PF23598"/>
    </source>
</evidence>
<dbReference type="Pfam" id="PF23598">
    <property type="entry name" value="LRR_14"/>
    <property type="match status" value="1"/>
</dbReference>
<name>G7K7L2_MEDTR</name>
<proteinExistence type="inferred from homology"/>
<dbReference type="InterPro" id="IPR013210">
    <property type="entry name" value="LRR_N_plant-typ"/>
</dbReference>
<dbReference type="OMA" id="CKENERH"/>
<protein>
    <submittedName>
        <fullName evidence="14">LRR amino-terminal domain protein</fullName>
    </submittedName>
</protein>
<dbReference type="PANTHER" id="PTHR48063:SF112">
    <property type="entry name" value="RECEPTOR LIKE PROTEIN 30-LIKE"/>
    <property type="match status" value="1"/>
</dbReference>
<evidence type="ECO:0000313" key="16">
    <source>
        <dbReference type="Proteomes" id="UP000002051"/>
    </source>
</evidence>
<evidence type="ECO:0000259" key="12">
    <source>
        <dbReference type="Pfam" id="PF08263"/>
    </source>
</evidence>
<dbReference type="InterPro" id="IPR046956">
    <property type="entry name" value="RLP23-like"/>
</dbReference>
<dbReference type="HOGENOM" id="CLU_000288_18_13_1"/>
<keyword evidence="8" id="KW-1133">Transmembrane helix</keyword>
<comment type="subcellular location">
    <subcellularLocation>
        <location evidence="1">Cell membrane</location>
        <topology evidence="1">Single-pass type I membrane protein</topology>
    </subcellularLocation>
</comment>
<dbReference type="EnsemblPlants" id="AES99896">
    <property type="protein sequence ID" value="AES99896"/>
    <property type="gene ID" value="MTR_5g085930"/>
</dbReference>
<dbReference type="Pfam" id="PF08263">
    <property type="entry name" value="LRRNT_2"/>
    <property type="match status" value="1"/>
</dbReference>
<dbReference type="SUPFAM" id="SSF52058">
    <property type="entry name" value="L domain-like"/>
    <property type="match status" value="1"/>
</dbReference>
<dbReference type="InterPro" id="IPR001611">
    <property type="entry name" value="Leu-rich_rpt"/>
</dbReference>
<dbReference type="SMART" id="SM00369">
    <property type="entry name" value="LRR_TYP"/>
    <property type="match status" value="3"/>
</dbReference>
<evidence type="ECO:0000313" key="14">
    <source>
        <dbReference type="EMBL" id="AES99896.1"/>
    </source>
</evidence>
<evidence type="ECO:0000256" key="8">
    <source>
        <dbReference type="ARBA" id="ARBA00022989"/>
    </source>
</evidence>
<accession>G7K7L2</accession>
<evidence type="ECO:0000313" key="15">
    <source>
        <dbReference type="EnsemblPlants" id="AES99896"/>
    </source>
</evidence>
<feature type="domain" description="Disease resistance R13L4/SHOC-2-like LRR" evidence="13">
    <location>
        <begin position="149"/>
        <end position="394"/>
    </location>
</feature>